<keyword evidence="1" id="KW-1133">Transmembrane helix</keyword>
<feature type="transmembrane region" description="Helical" evidence="1">
    <location>
        <begin position="119"/>
        <end position="141"/>
    </location>
</feature>
<feature type="transmembrane region" description="Helical" evidence="1">
    <location>
        <begin position="161"/>
        <end position="186"/>
    </location>
</feature>
<organism evidence="3 4">
    <name type="scientific">Perkinsus olseni</name>
    <name type="common">Perkinsus atlanticus</name>
    <dbReference type="NCBI Taxonomy" id="32597"/>
    <lineage>
        <taxon>Eukaryota</taxon>
        <taxon>Sar</taxon>
        <taxon>Alveolata</taxon>
        <taxon>Perkinsozoa</taxon>
        <taxon>Perkinsea</taxon>
        <taxon>Perkinsida</taxon>
        <taxon>Perkinsidae</taxon>
        <taxon>Perkinsus</taxon>
    </lineage>
</organism>
<feature type="non-terminal residue" evidence="3">
    <location>
        <position position="774"/>
    </location>
</feature>
<comment type="caution">
    <text evidence="3">The sequence shown here is derived from an EMBL/GenBank/DDBJ whole genome shotgun (WGS) entry which is preliminary data.</text>
</comment>
<keyword evidence="1" id="KW-0812">Transmembrane</keyword>
<dbReference type="Proteomes" id="UP000574390">
    <property type="component" value="Unassembled WGS sequence"/>
</dbReference>
<feature type="chain" id="PRO_5029905498" evidence="2">
    <location>
        <begin position="21"/>
        <end position="774"/>
    </location>
</feature>
<evidence type="ECO:0000313" key="3">
    <source>
        <dbReference type="EMBL" id="KAF4738034.1"/>
    </source>
</evidence>
<gene>
    <name evidence="3" type="ORF">FOZ62_021504</name>
</gene>
<feature type="non-terminal residue" evidence="3">
    <location>
        <position position="1"/>
    </location>
</feature>
<dbReference type="AlphaFoldDB" id="A0A7J6SYH7"/>
<dbReference type="SUPFAM" id="SSF51197">
    <property type="entry name" value="Clavaminate synthase-like"/>
    <property type="match status" value="1"/>
</dbReference>
<feature type="transmembrane region" description="Helical" evidence="1">
    <location>
        <begin position="277"/>
        <end position="297"/>
    </location>
</feature>
<evidence type="ECO:0000256" key="1">
    <source>
        <dbReference type="SAM" id="Phobius"/>
    </source>
</evidence>
<feature type="signal peptide" evidence="2">
    <location>
        <begin position="1"/>
        <end position="20"/>
    </location>
</feature>
<dbReference type="EMBL" id="JABANM010011229">
    <property type="protein sequence ID" value="KAF4738034.1"/>
    <property type="molecule type" value="Genomic_DNA"/>
</dbReference>
<dbReference type="Gene3D" id="2.60.120.620">
    <property type="entry name" value="q2cbj1_9rhob like domain"/>
    <property type="match status" value="1"/>
</dbReference>
<evidence type="ECO:0000256" key="2">
    <source>
        <dbReference type="SAM" id="SignalP"/>
    </source>
</evidence>
<evidence type="ECO:0000313" key="4">
    <source>
        <dbReference type="Proteomes" id="UP000574390"/>
    </source>
</evidence>
<feature type="transmembrane region" description="Helical" evidence="1">
    <location>
        <begin position="68"/>
        <end position="87"/>
    </location>
</feature>
<accession>A0A7J6SYH7</accession>
<name>A0A7J6SYH7_PEROL</name>
<reference evidence="3 4" key="1">
    <citation type="submission" date="2020-04" db="EMBL/GenBank/DDBJ databases">
        <title>Perkinsus olseni comparative genomics.</title>
        <authorList>
            <person name="Bogema D.R."/>
        </authorList>
    </citation>
    <scope>NUCLEOTIDE SEQUENCE [LARGE SCALE GENOMIC DNA]</scope>
    <source>
        <strain evidence="3">ATCC PRA-205</strain>
    </source>
</reference>
<keyword evidence="2" id="KW-0732">Signal</keyword>
<proteinExistence type="predicted"/>
<protein>
    <submittedName>
        <fullName evidence="3">Uncharacterized protein</fullName>
    </submittedName>
</protein>
<sequence length="774" mass="84984">QTNIPLFILFGLLLVKDALLLEGRPQSDERRIGVWCRSKGVIQKVLMLLQTITSTAQLDSPSPSRGSAALWLLTLTPFMGLLILNVVESSVKIHSLWTHPGGDTAGLTAELPPSQKKRILRCGSSIVANLLLAAVAVAAVLEMTGRVDKSYIEVLRHARVTAVLAALSLLIFLPVFCLSAAEWFYLRISGYYAAAQGLDAEEALWKGRIGDVGGSCSASCESLTAGRLELGADLVEPPGCKFWEDIIWSVALLDRSPDEHGKLKMTKKDLQTWQARAKLAGVAVVAIAASGVAGLAIHKKSRTDLRGERAQPSFTESHTIPAGTDLTRSHLPSYRTVWSSLAVVNPHKSDPHDLLMRVRKANMVCGGCEAQMLKAERVLHMVANAIVSRGEEDSGPALTLAERVLNRAAVSDFPLLTAIRWDKVKRESCGEGIGETLQRLRIEIYDLLVRRWSENRVFDPIFRRVPRSIDGSVMYGYDVGSPVPNILTQPVPEGTRTLDAHEEQKALELLKDDGFVRVSNLIDLDVIKSVRDKLHVKCPKVYQRGEEWEEMTTQEVDTEDVEEGDEECFVVDSANGRRHYLIRRSQYEALAHGVLRGIMPLIYRYMEAERSDTLLAKGSDAPKDTTTPLKDILPEVQPVIKDDGSGPDLIPSVAPRLYISDMQMVVANPVAQGQFWHLDNGAGGLTVVVPLTLDDEMLGPLMVLPGSHHVAGKNATDWWWTRALKVFKGALTSSGPDGNTSITYDLGDAIIYSGKIVRSREMGNARPRTAVVDQ</sequence>
<keyword evidence="1" id="KW-0472">Membrane</keyword>